<evidence type="ECO:0000313" key="4">
    <source>
        <dbReference type="EMBL" id="OGH89156.1"/>
    </source>
</evidence>
<name>A0A1F6NZ13_9BACT</name>
<dbReference type="InterPro" id="IPR016193">
    <property type="entry name" value="Cytidine_deaminase-like"/>
</dbReference>
<dbReference type="PANTHER" id="PTHR43864:SF1">
    <property type="entry name" value="XANTHINE PHOSPHORIBOSYLTRANSFERASE"/>
    <property type="match status" value="1"/>
</dbReference>
<dbReference type="Gene3D" id="3.40.50.2020">
    <property type="match status" value="1"/>
</dbReference>
<comment type="caution">
    <text evidence="4">The sequence shown here is derived from an EMBL/GenBank/DDBJ whole genome shotgun (WGS) entry which is preliminary data.</text>
</comment>
<dbReference type="PANTHER" id="PTHR43864">
    <property type="entry name" value="HYPOXANTHINE/GUANINE PHOSPHORIBOSYLTRANSFERASE"/>
    <property type="match status" value="1"/>
</dbReference>
<dbReference type="AlphaFoldDB" id="A0A1F6NZ13"/>
<dbReference type="Proteomes" id="UP000178490">
    <property type="component" value="Unassembled WGS sequence"/>
</dbReference>
<protein>
    <recommendedName>
        <fullName evidence="3">CMP/dCMP-type deaminase domain-containing protein</fullName>
    </recommendedName>
</protein>
<evidence type="ECO:0000256" key="1">
    <source>
        <dbReference type="ARBA" id="ARBA00022679"/>
    </source>
</evidence>
<dbReference type="PROSITE" id="PS51747">
    <property type="entry name" value="CYT_DCMP_DEAMINASES_2"/>
    <property type="match status" value="1"/>
</dbReference>
<keyword evidence="1" id="KW-0808">Transferase</keyword>
<dbReference type="SUPFAM" id="SSF53271">
    <property type="entry name" value="PRTase-like"/>
    <property type="match status" value="1"/>
</dbReference>
<dbReference type="InterPro" id="IPR002125">
    <property type="entry name" value="CMP_dCMP_dom"/>
</dbReference>
<organism evidence="4 5">
    <name type="scientific">Candidatus Magasanikbacteria bacterium RIFOXYD2_FULL_36_9</name>
    <dbReference type="NCBI Taxonomy" id="1798707"/>
    <lineage>
        <taxon>Bacteria</taxon>
        <taxon>Candidatus Magasanikiibacteriota</taxon>
    </lineage>
</organism>
<proteinExistence type="predicted"/>
<accession>A0A1F6NZ13</accession>
<gene>
    <name evidence="4" type="ORF">A2537_00985</name>
</gene>
<dbReference type="GO" id="GO:0016740">
    <property type="term" value="F:transferase activity"/>
    <property type="evidence" value="ECO:0007669"/>
    <property type="project" value="UniProtKB-KW"/>
</dbReference>
<feature type="domain" description="CMP/dCMP-type deaminase" evidence="3">
    <location>
        <begin position="228"/>
        <end position="350"/>
    </location>
</feature>
<dbReference type="InterPro" id="IPR029057">
    <property type="entry name" value="PRTase-like"/>
</dbReference>
<keyword evidence="2" id="KW-0660">Purine salvage</keyword>
<evidence type="ECO:0000313" key="5">
    <source>
        <dbReference type="Proteomes" id="UP000178490"/>
    </source>
</evidence>
<dbReference type="Pfam" id="PF00156">
    <property type="entry name" value="Pribosyltran"/>
    <property type="match status" value="1"/>
</dbReference>
<evidence type="ECO:0000256" key="2">
    <source>
        <dbReference type="ARBA" id="ARBA00022726"/>
    </source>
</evidence>
<dbReference type="EMBL" id="MFRC01000041">
    <property type="protein sequence ID" value="OGH89156.1"/>
    <property type="molecule type" value="Genomic_DNA"/>
</dbReference>
<dbReference type="GO" id="GO:0006166">
    <property type="term" value="P:purine ribonucleoside salvage"/>
    <property type="evidence" value="ECO:0007669"/>
    <property type="project" value="UniProtKB-KW"/>
</dbReference>
<dbReference type="SUPFAM" id="SSF53927">
    <property type="entry name" value="Cytidine deaminase-like"/>
    <property type="match status" value="1"/>
</dbReference>
<dbReference type="Gene3D" id="3.40.140.10">
    <property type="entry name" value="Cytidine Deaminase, domain 2"/>
    <property type="match status" value="1"/>
</dbReference>
<dbReference type="InterPro" id="IPR050118">
    <property type="entry name" value="Pur/Pyrimidine_PRTase"/>
</dbReference>
<sequence length="375" mass="42627">MTDNQIFDLEQGLNKLSLDVAKEKTTIDKIIKVFEDSPVYSVKDLGGTVQEYKYFVYPFKGFSLVDYSLYYSLGKYLASFIDKDIEAIVTIESDGIPVASFVAAELGKPLIIAKSFHYNLPCVEFVQQTGYYNRPMYLSNVIEGKRIALVDCMVSTGGTMKAMIDAIKSLPGTEIKGVYCINNKNNYGDQQDEFEGHDYKYLFNTFISDENKVEVSLSRSLKEVFWQQIDERFFKLAKDCAQFSSFSKNGYQVGALIMSADNFEIVAWGFRRSNIHAEQDAIAMLKINCPDWQKREFALYTTLEPCVYRNGNGHTACADLINDIPQIRWVIIGDVDTADGKINGAGILKLHEKKHLRLMGDHKILRCEKEVIHFI</sequence>
<dbReference type="CDD" id="cd06223">
    <property type="entry name" value="PRTases_typeI"/>
    <property type="match status" value="1"/>
</dbReference>
<dbReference type="InterPro" id="IPR000836">
    <property type="entry name" value="PRTase_dom"/>
</dbReference>
<dbReference type="Pfam" id="PF00383">
    <property type="entry name" value="dCMP_cyt_deam_1"/>
    <property type="match status" value="1"/>
</dbReference>
<reference evidence="4 5" key="1">
    <citation type="journal article" date="2016" name="Nat. Commun.">
        <title>Thousands of microbial genomes shed light on interconnected biogeochemical processes in an aquifer system.</title>
        <authorList>
            <person name="Anantharaman K."/>
            <person name="Brown C.T."/>
            <person name="Hug L.A."/>
            <person name="Sharon I."/>
            <person name="Castelle C.J."/>
            <person name="Probst A.J."/>
            <person name="Thomas B.C."/>
            <person name="Singh A."/>
            <person name="Wilkins M.J."/>
            <person name="Karaoz U."/>
            <person name="Brodie E.L."/>
            <person name="Williams K.H."/>
            <person name="Hubbard S.S."/>
            <person name="Banfield J.F."/>
        </authorList>
    </citation>
    <scope>NUCLEOTIDE SEQUENCE [LARGE SCALE GENOMIC DNA]</scope>
</reference>
<evidence type="ECO:0000259" key="3">
    <source>
        <dbReference type="PROSITE" id="PS51747"/>
    </source>
</evidence>